<comment type="caution">
    <text evidence="12">The sequence shown here is derived from an EMBL/GenBank/DDBJ whole genome shotgun (WGS) entry which is preliminary data.</text>
</comment>
<dbReference type="PANTHER" id="PTHR30203:SF20">
    <property type="entry name" value="MULTIDRUG RESISTANCE OUTER MEMBRANE PROTEIN MDTP-RELATED"/>
    <property type="match status" value="1"/>
</dbReference>
<keyword evidence="8 10" id="KW-0449">Lipoprotein</keyword>
<evidence type="ECO:0000256" key="7">
    <source>
        <dbReference type="ARBA" id="ARBA00023139"/>
    </source>
</evidence>
<dbReference type="EMBL" id="LPUF01000001">
    <property type="protein sequence ID" value="OQK18739.1"/>
    <property type="molecule type" value="Genomic_DNA"/>
</dbReference>
<feature type="coiled-coil region" evidence="11">
    <location>
        <begin position="391"/>
        <end position="433"/>
    </location>
</feature>
<sequence length="471" mass="52177">MLTSCALFPEADERAEMMTLPELDKTLTPARQNLPGNDQWPAKDWWTVFAMPKLSDLIETAVSDSPQLKEVASRLQQSQSLVDAQAAEQYPTVRANVSFRFQRFSANGVQAKLAGDDFRQLLINPLVLRYHLDLWGKDKAALQAAIGRSMAAAMEQVDARLLLSAAVAQAYFDLAITSETLKFEEQILVCHQRLLRLNQVLFASGLIANDPLLSAEVELHNVQQQVSALQTQIALQQNILAALAGKGPDWGRDIVASPTILPEKLPLPSDLPLHLLAHRPDLQAARLYVEAAAQEIKVAETEFYPDVNLVSFVGLHSVSMTDILLEGSSLAYAVGPSVTFPIFEGGRLRANLDYQEAAYDEATYKYNSQLLHAVKDVADTLARWQDIDVRLTEQQQTLAAMLKKLQIAEVKVKQGLTDQNELLQMQVADYQQRLFLSALQGEYLKAAVQVIRALGGGFNNNEKVCDKPCKN</sequence>
<keyword evidence="11" id="KW-0175">Coiled coil</keyword>
<name>A0A1V8MAZ4_9GAMM</name>
<keyword evidence="6 10" id="KW-0472">Membrane</keyword>
<comment type="similarity">
    <text evidence="2 10">Belongs to the outer membrane factor (OMF) (TC 1.B.17) family.</text>
</comment>
<dbReference type="AlphaFoldDB" id="A0A1V8MAZ4"/>
<keyword evidence="3 10" id="KW-1134">Transmembrane beta strand</keyword>
<dbReference type="PANTHER" id="PTHR30203">
    <property type="entry name" value="OUTER MEMBRANE CATION EFFLUX PROTEIN"/>
    <property type="match status" value="1"/>
</dbReference>
<evidence type="ECO:0000256" key="10">
    <source>
        <dbReference type="RuleBase" id="RU362097"/>
    </source>
</evidence>
<comment type="subcellular location">
    <subcellularLocation>
        <location evidence="10">Cell outer membrane</location>
        <topology evidence="10">Lipid-anchor</topology>
    </subcellularLocation>
    <subcellularLocation>
        <location evidence="1">Membrane</location>
    </subcellularLocation>
</comment>
<organism evidence="12 13">
    <name type="scientific">Methyloprofundus sedimenti</name>
    <dbReference type="NCBI Taxonomy" id="1420851"/>
    <lineage>
        <taxon>Bacteria</taxon>
        <taxon>Pseudomonadati</taxon>
        <taxon>Pseudomonadota</taxon>
        <taxon>Gammaproteobacteria</taxon>
        <taxon>Methylococcales</taxon>
        <taxon>Methylococcaceae</taxon>
        <taxon>Methyloprofundus</taxon>
    </lineage>
</organism>
<evidence type="ECO:0000256" key="6">
    <source>
        <dbReference type="ARBA" id="ARBA00023136"/>
    </source>
</evidence>
<dbReference type="STRING" id="1420851.AU255_10070"/>
<dbReference type="InterPro" id="IPR010131">
    <property type="entry name" value="MdtP/NodT-like"/>
</dbReference>
<keyword evidence="7 10" id="KW-0564">Palmitate</keyword>
<evidence type="ECO:0000256" key="4">
    <source>
        <dbReference type="ARBA" id="ARBA00022692"/>
    </source>
</evidence>
<evidence type="ECO:0000256" key="5">
    <source>
        <dbReference type="ARBA" id="ARBA00022729"/>
    </source>
</evidence>
<dbReference type="Proteomes" id="UP000191980">
    <property type="component" value="Unassembled WGS sequence"/>
</dbReference>
<dbReference type="Pfam" id="PF02321">
    <property type="entry name" value="OEP"/>
    <property type="match status" value="2"/>
</dbReference>
<reference evidence="12 13" key="1">
    <citation type="submission" date="2015-12" db="EMBL/GenBank/DDBJ databases">
        <authorList>
            <person name="Shamseldin A."/>
            <person name="Moawad H."/>
            <person name="Abd El-Rahim W.M."/>
            <person name="Sadowsky M.J."/>
        </authorList>
    </citation>
    <scope>NUCLEOTIDE SEQUENCE [LARGE SCALE GENOMIC DNA]</scope>
    <source>
        <strain evidence="12 13">WF1</strain>
    </source>
</reference>
<dbReference type="GO" id="GO:0015562">
    <property type="term" value="F:efflux transmembrane transporter activity"/>
    <property type="evidence" value="ECO:0007669"/>
    <property type="project" value="InterPro"/>
</dbReference>
<accession>A0A1V8MAZ4</accession>
<protein>
    <submittedName>
        <fullName evidence="12">RND transporter</fullName>
    </submittedName>
</protein>
<dbReference type="GO" id="GO:0009279">
    <property type="term" value="C:cell outer membrane"/>
    <property type="evidence" value="ECO:0007669"/>
    <property type="project" value="UniProtKB-SubCell"/>
</dbReference>
<evidence type="ECO:0000256" key="8">
    <source>
        <dbReference type="ARBA" id="ARBA00023288"/>
    </source>
</evidence>
<dbReference type="Gene3D" id="1.20.1600.10">
    <property type="entry name" value="Outer membrane efflux proteins (OEP)"/>
    <property type="match status" value="1"/>
</dbReference>
<keyword evidence="13" id="KW-1185">Reference proteome</keyword>
<dbReference type="SUPFAM" id="SSF56954">
    <property type="entry name" value="Outer membrane efflux proteins (OEP)"/>
    <property type="match status" value="1"/>
</dbReference>
<dbReference type="InterPro" id="IPR003423">
    <property type="entry name" value="OMP_efflux"/>
</dbReference>
<evidence type="ECO:0000256" key="9">
    <source>
        <dbReference type="ARBA" id="ARBA00037313"/>
    </source>
</evidence>
<proteinExistence type="inferred from homology"/>
<evidence type="ECO:0000256" key="2">
    <source>
        <dbReference type="ARBA" id="ARBA00007613"/>
    </source>
</evidence>
<evidence type="ECO:0000313" key="13">
    <source>
        <dbReference type="Proteomes" id="UP000191980"/>
    </source>
</evidence>
<evidence type="ECO:0000256" key="11">
    <source>
        <dbReference type="SAM" id="Coils"/>
    </source>
</evidence>
<keyword evidence="4 10" id="KW-0812">Transmembrane</keyword>
<comment type="function">
    <text evidence="9">Could be involved in resistance to puromycin, acriflavine and tetraphenylarsonium chloride.</text>
</comment>
<evidence type="ECO:0000256" key="1">
    <source>
        <dbReference type="ARBA" id="ARBA00004370"/>
    </source>
</evidence>
<evidence type="ECO:0000256" key="3">
    <source>
        <dbReference type="ARBA" id="ARBA00022452"/>
    </source>
</evidence>
<keyword evidence="5" id="KW-0732">Signal</keyword>
<dbReference type="NCBIfam" id="TIGR01845">
    <property type="entry name" value="outer_NodT"/>
    <property type="match status" value="1"/>
</dbReference>
<gene>
    <name evidence="12" type="ORF">AU255_10070</name>
</gene>
<dbReference type="Gene3D" id="2.20.200.10">
    <property type="entry name" value="Outer membrane efflux proteins (OEP)"/>
    <property type="match status" value="1"/>
</dbReference>
<evidence type="ECO:0000313" key="12">
    <source>
        <dbReference type="EMBL" id="OQK18739.1"/>
    </source>
</evidence>